<feature type="region of interest" description="Disordered" evidence="1">
    <location>
        <begin position="1004"/>
        <end position="1039"/>
    </location>
</feature>
<feature type="region of interest" description="Disordered" evidence="1">
    <location>
        <begin position="678"/>
        <end position="701"/>
    </location>
</feature>
<feature type="compositionally biased region" description="Acidic residues" evidence="1">
    <location>
        <begin position="678"/>
        <end position="688"/>
    </location>
</feature>
<sequence>MSTDIFLCNICKTDRSFNKFPEYFRHITLYHANEPNFKLTCNLSDSCGVMYKTFTAYKTHIHRYHKSLLNSSFEQRGNNDTDDINQLSFLQPDTTADCSTIYDNNEDNIIYTDLMDDNPDDKWNIFKTNNSFDDGKINLNTVHQQYTRFLLEMREEHILPQTVIQSITTHIVNLFDIIIELVEEQAKQENLAEQQPTAASISIDGLRKTIKKIEQAITLSTRNEYQFLQSCKKFFDYSPPVENILSSNQSKNEQSCYIPIKHSLKKILQKDEMIPLLVENIRSQATLNHSDRDLMFSFRDGIKGEKINKQSFLIQLYVDGIGVTNPLGSKKDQHKLTLVYFALEDIPDIFRSTLQCINLASICYTKYLNNNEKLKKFYEPIVQDLNDLQNTGLVINTFNSQILFTFTTIAADNLAAHEVAGFQLNFNAGHFCRRCMVSYENRLIPLTDIHFIHRNHLQHQRYLQLIENNAGINSIFGGIGRSPLNDLQNFDPTASCPGDVMHDFFEGVCPLIVMAMLKEASHLRLMTYAAIQKRTESFDYGELDTPNKPPPVQIKHMNNDRITGTATQKKSWLPFMETLATNFQCMMLDLLPGKAIPKFHYVTEYVKTIEENEQQVDGETLFYMNSVDRLKPFNLSYKHQLIFLNEREKLFLSNENQEKPITLSTPDDSMLLVIDDKEDEQHEDENDTTESSVNSSVISTKITTQDTPKELSFPDEYLLPVLPNQNSWRESLISKYKRERQNSNDERRVEMKLKYSRETSGRKIKQRPITEMSERNVVNKILLAENISSNNEQMAAKSETIKEDFQNSSFDYENLKQLWLETYEYRQSFINQNSIADVMEQFPAYSNPLMVLTDVKILKGIDVDISVKEKLDLLAGKICSGNQYITDSSSIRCFKVLCGILNDSWKHYIYFHPEKPVTPQPSIVIEDDVIKVYLDWTCVCSSSSIEQSLGIIVSLYCIMNLKFHPHRTAIRFLYVYFLNEKQHQSNGIRKFCKEYNIELEDKSSSTPIDRLEEIENVDPPLNKETEQDDENLFIDKKQDSPTEMINVAQIIQAEPMSIDPQINQKRKSDQLVDEQASDNENAPPTKKTARPTKKPTQPTRPTRSTRSTSRKS</sequence>
<feature type="compositionally biased region" description="Polar residues" evidence="1">
    <location>
        <begin position="689"/>
        <end position="701"/>
    </location>
</feature>
<dbReference type="AlphaFoldDB" id="A0A815R5C7"/>
<gene>
    <name evidence="2" type="ORF">JYZ213_LOCUS41874</name>
</gene>
<reference evidence="2" key="1">
    <citation type="submission" date="2021-02" db="EMBL/GenBank/DDBJ databases">
        <authorList>
            <person name="Nowell W R."/>
        </authorList>
    </citation>
    <scope>NUCLEOTIDE SEQUENCE</scope>
</reference>
<proteinExistence type="predicted"/>
<accession>A0A815R5C7</accession>
<evidence type="ECO:0008006" key="4">
    <source>
        <dbReference type="Google" id="ProtNLM"/>
    </source>
</evidence>
<feature type="compositionally biased region" description="Low complexity" evidence="1">
    <location>
        <begin position="1094"/>
        <end position="1112"/>
    </location>
</feature>
<feature type="compositionally biased region" description="Basic and acidic residues" evidence="1">
    <location>
        <begin position="1004"/>
        <end position="1013"/>
    </location>
</feature>
<feature type="region of interest" description="Disordered" evidence="1">
    <location>
        <begin position="1056"/>
        <end position="1112"/>
    </location>
</feature>
<dbReference type="Proteomes" id="UP000663845">
    <property type="component" value="Unassembled WGS sequence"/>
</dbReference>
<name>A0A815R5C7_9BILA</name>
<protein>
    <recommendedName>
        <fullName evidence="4">C2H2-type domain-containing protein</fullName>
    </recommendedName>
</protein>
<organism evidence="2 3">
    <name type="scientific">Adineta steineri</name>
    <dbReference type="NCBI Taxonomy" id="433720"/>
    <lineage>
        <taxon>Eukaryota</taxon>
        <taxon>Metazoa</taxon>
        <taxon>Spiralia</taxon>
        <taxon>Gnathifera</taxon>
        <taxon>Rotifera</taxon>
        <taxon>Eurotatoria</taxon>
        <taxon>Bdelloidea</taxon>
        <taxon>Adinetida</taxon>
        <taxon>Adinetidae</taxon>
        <taxon>Adineta</taxon>
    </lineage>
</organism>
<comment type="caution">
    <text evidence="2">The sequence shown here is derived from an EMBL/GenBank/DDBJ whole genome shotgun (WGS) entry which is preliminary data.</text>
</comment>
<evidence type="ECO:0000256" key="1">
    <source>
        <dbReference type="SAM" id="MobiDB-lite"/>
    </source>
</evidence>
<evidence type="ECO:0000313" key="3">
    <source>
        <dbReference type="Proteomes" id="UP000663845"/>
    </source>
</evidence>
<evidence type="ECO:0000313" key="2">
    <source>
        <dbReference type="EMBL" id="CAF1472162.1"/>
    </source>
</evidence>
<dbReference type="EMBL" id="CAJNOG010001803">
    <property type="protein sequence ID" value="CAF1472162.1"/>
    <property type="molecule type" value="Genomic_DNA"/>
</dbReference>